<reference evidence="2 3" key="1">
    <citation type="submission" date="2020-03" db="EMBL/GenBank/DDBJ databases">
        <title>Genomic analysis of Bacteroides faecium CBA7301.</title>
        <authorList>
            <person name="Kim J."/>
            <person name="Roh S.W."/>
        </authorList>
    </citation>
    <scope>NUCLEOTIDE SEQUENCE [LARGE SCALE GENOMIC DNA]</scope>
    <source>
        <strain evidence="2 3">CBA7301</strain>
    </source>
</reference>
<dbReference type="AlphaFoldDB" id="A0A6H0KQF9"/>
<protein>
    <submittedName>
        <fullName evidence="2">Uncharacterized protein</fullName>
    </submittedName>
</protein>
<accession>A0A6H0KQF9</accession>
<organism evidence="2 3">
    <name type="scientific">Bacteroides faecium</name>
    <dbReference type="NCBI Taxonomy" id="2715212"/>
    <lineage>
        <taxon>Bacteria</taxon>
        <taxon>Pseudomonadati</taxon>
        <taxon>Bacteroidota</taxon>
        <taxon>Bacteroidia</taxon>
        <taxon>Bacteroidales</taxon>
        <taxon>Bacteroidaceae</taxon>
        <taxon>Bacteroides</taxon>
    </lineage>
</organism>
<dbReference type="EMBL" id="CP050831">
    <property type="protein sequence ID" value="QIU95429.1"/>
    <property type="molecule type" value="Genomic_DNA"/>
</dbReference>
<feature type="transmembrane region" description="Helical" evidence="1">
    <location>
        <begin position="72"/>
        <end position="95"/>
    </location>
</feature>
<dbReference type="KEGG" id="bfc:BacF7301_15295"/>
<keyword evidence="1" id="KW-1133">Transmembrane helix</keyword>
<name>A0A6H0KQF9_9BACE</name>
<evidence type="ECO:0000313" key="2">
    <source>
        <dbReference type="EMBL" id="QIU95429.1"/>
    </source>
</evidence>
<sequence>MKDIEELLNKYFEGETTCEEERELRRFFTEGLVPEHLQMYRPMFAFFEAEHTQYVQASATARSEKKNKTFRYYLTYSLGTVAATLLLVLGVSGVYRHLSPASSSYVIIDGKQYTDAALIREQAKAAFRDVSFSEEEVFVTLFEE</sequence>
<keyword evidence="3" id="KW-1185">Reference proteome</keyword>
<evidence type="ECO:0000256" key="1">
    <source>
        <dbReference type="SAM" id="Phobius"/>
    </source>
</evidence>
<proteinExistence type="predicted"/>
<dbReference type="Proteomes" id="UP000501780">
    <property type="component" value="Chromosome"/>
</dbReference>
<dbReference type="RefSeq" id="WP_167964099.1">
    <property type="nucleotide sequence ID" value="NZ_CP050831.1"/>
</dbReference>
<evidence type="ECO:0000313" key="3">
    <source>
        <dbReference type="Proteomes" id="UP000501780"/>
    </source>
</evidence>
<keyword evidence="1" id="KW-0472">Membrane</keyword>
<gene>
    <name evidence="2" type="ORF">BacF7301_15295</name>
</gene>
<keyword evidence="1" id="KW-0812">Transmembrane</keyword>